<protein>
    <submittedName>
        <fullName evidence="1">Uncharacterized protein</fullName>
    </submittedName>
</protein>
<dbReference type="Proteomes" id="UP001597526">
    <property type="component" value="Unassembled WGS sequence"/>
</dbReference>
<evidence type="ECO:0000313" key="1">
    <source>
        <dbReference type="EMBL" id="MFD2588430.1"/>
    </source>
</evidence>
<dbReference type="RefSeq" id="WP_377767960.1">
    <property type="nucleotide sequence ID" value="NZ_JBHULB010000079.1"/>
</dbReference>
<sequence length="175" mass="20938">MGITEATKRLEWRFYECNIIYVNEKDKLAFQEILQFHRFLETNFLSKTKPLFNLYTYTLSKLLIHYKTSIINPIPHRELHRIMTRPIDNSISDLTSLLNQFEQNQVLNTIENTSLNQTKHPVEFSESEQQLAILKIQHLLQSETSKKRLFGTFWDFMEVKNGMLNQFKNFCSEHY</sequence>
<comment type="caution">
    <text evidence="1">The sequence shown here is derived from an EMBL/GenBank/DDBJ whole genome shotgun (WGS) entry which is preliminary data.</text>
</comment>
<reference evidence="2" key="1">
    <citation type="journal article" date="2019" name="Int. J. Syst. Evol. Microbiol.">
        <title>The Global Catalogue of Microorganisms (GCM) 10K type strain sequencing project: providing services to taxonomists for standard genome sequencing and annotation.</title>
        <authorList>
            <consortium name="The Broad Institute Genomics Platform"/>
            <consortium name="The Broad Institute Genome Sequencing Center for Infectious Disease"/>
            <person name="Wu L."/>
            <person name="Ma J."/>
        </authorList>
    </citation>
    <scope>NUCLEOTIDE SEQUENCE [LARGE SCALE GENOMIC DNA]</scope>
    <source>
        <strain evidence="2">KCTC 52368</strain>
    </source>
</reference>
<dbReference type="EMBL" id="JBHULB010000079">
    <property type="protein sequence ID" value="MFD2588430.1"/>
    <property type="molecule type" value="Genomic_DNA"/>
</dbReference>
<keyword evidence="2" id="KW-1185">Reference proteome</keyword>
<accession>A0ABW5MYY3</accession>
<name>A0ABW5MYY3_9FLAO</name>
<evidence type="ECO:0000313" key="2">
    <source>
        <dbReference type="Proteomes" id="UP001597526"/>
    </source>
</evidence>
<organism evidence="1 2">
    <name type="scientific">Croceitalea marina</name>
    <dbReference type="NCBI Taxonomy" id="1775166"/>
    <lineage>
        <taxon>Bacteria</taxon>
        <taxon>Pseudomonadati</taxon>
        <taxon>Bacteroidota</taxon>
        <taxon>Flavobacteriia</taxon>
        <taxon>Flavobacteriales</taxon>
        <taxon>Flavobacteriaceae</taxon>
        <taxon>Croceitalea</taxon>
    </lineage>
</organism>
<proteinExistence type="predicted"/>
<gene>
    <name evidence="1" type="ORF">ACFSQJ_15950</name>
</gene>